<comment type="caution">
    <text evidence="7">The sequence shown here is derived from an EMBL/GenBank/DDBJ whole genome shotgun (WGS) entry which is preliminary data.</text>
</comment>
<accession>A0A7J9H2P7</accession>
<dbReference type="GO" id="GO:0005634">
    <property type="term" value="C:nucleus"/>
    <property type="evidence" value="ECO:0007669"/>
    <property type="project" value="UniProtKB-SubCell"/>
</dbReference>
<dbReference type="OrthoDB" id="1090008at2759"/>
<evidence type="ECO:0000256" key="6">
    <source>
        <dbReference type="SAM" id="MobiDB-lite"/>
    </source>
</evidence>
<evidence type="ECO:0000313" key="8">
    <source>
        <dbReference type="Proteomes" id="UP000593560"/>
    </source>
</evidence>
<evidence type="ECO:0000313" key="7">
    <source>
        <dbReference type="EMBL" id="MBA0804042.1"/>
    </source>
</evidence>
<keyword evidence="3" id="KW-0238">DNA-binding</keyword>
<evidence type="ECO:0000256" key="2">
    <source>
        <dbReference type="ARBA" id="ARBA00023015"/>
    </source>
</evidence>
<dbReference type="PANTHER" id="PTHR31541:SF25">
    <property type="entry name" value="GAMMA-GLIADIN B"/>
    <property type="match status" value="1"/>
</dbReference>
<evidence type="ECO:0000256" key="5">
    <source>
        <dbReference type="ARBA" id="ARBA00023242"/>
    </source>
</evidence>
<evidence type="ECO:0000256" key="1">
    <source>
        <dbReference type="ARBA" id="ARBA00004123"/>
    </source>
</evidence>
<protein>
    <recommendedName>
        <fullName evidence="9">TF-B3 domain-containing protein</fullName>
    </recommendedName>
</protein>
<keyword evidence="8" id="KW-1185">Reference proteome</keyword>
<keyword evidence="4" id="KW-0804">Transcription</keyword>
<dbReference type="Gene3D" id="2.40.330.10">
    <property type="entry name" value="DNA-binding pseudobarrel domain"/>
    <property type="match status" value="1"/>
</dbReference>
<name>A0A7J9H2P7_9ROSI</name>
<dbReference type="InterPro" id="IPR005508">
    <property type="entry name" value="At2g31720-like"/>
</dbReference>
<dbReference type="InterPro" id="IPR015300">
    <property type="entry name" value="DNA-bd_pseudobarrel_sf"/>
</dbReference>
<evidence type="ECO:0000256" key="4">
    <source>
        <dbReference type="ARBA" id="ARBA00023163"/>
    </source>
</evidence>
<organism evidence="7 8">
    <name type="scientific">Gossypium harknessii</name>
    <dbReference type="NCBI Taxonomy" id="34285"/>
    <lineage>
        <taxon>Eukaryota</taxon>
        <taxon>Viridiplantae</taxon>
        <taxon>Streptophyta</taxon>
        <taxon>Embryophyta</taxon>
        <taxon>Tracheophyta</taxon>
        <taxon>Spermatophyta</taxon>
        <taxon>Magnoliopsida</taxon>
        <taxon>eudicotyledons</taxon>
        <taxon>Gunneridae</taxon>
        <taxon>Pentapetalae</taxon>
        <taxon>rosids</taxon>
        <taxon>malvids</taxon>
        <taxon>Malvales</taxon>
        <taxon>Malvaceae</taxon>
        <taxon>Malvoideae</taxon>
        <taxon>Gossypium</taxon>
    </lineage>
</organism>
<dbReference type="AlphaFoldDB" id="A0A7J9H2P7"/>
<proteinExistence type="predicted"/>
<gene>
    <name evidence="7" type="ORF">Gohar_014196</name>
</gene>
<dbReference type="Pfam" id="PF03754">
    <property type="entry name" value="At2g31720-like"/>
    <property type="match status" value="1"/>
</dbReference>
<dbReference type="EMBL" id="JABFAD010000007">
    <property type="protein sequence ID" value="MBA0804042.1"/>
    <property type="molecule type" value="Genomic_DNA"/>
</dbReference>
<evidence type="ECO:0000256" key="3">
    <source>
        <dbReference type="ARBA" id="ARBA00023125"/>
    </source>
</evidence>
<dbReference type="GO" id="GO:0003677">
    <property type="term" value="F:DNA binding"/>
    <property type="evidence" value="ECO:0007669"/>
    <property type="project" value="UniProtKB-KW"/>
</dbReference>
<keyword evidence="2" id="KW-0805">Transcription regulation</keyword>
<dbReference type="SUPFAM" id="SSF101936">
    <property type="entry name" value="DNA-binding pseudobarrel domain"/>
    <property type="match status" value="1"/>
</dbReference>
<evidence type="ECO:0008006" key="9">
    <source>
        <dbReference type="Google" id="ProtNLM"/>
    </source>
</evidence>
<dbReference type="PANTHER" id="PTHR31541">
    <property type="entry name" value="B3 DOMAIN PLANT PROTEIN-RELATED"/>
    <property type="match status" value="1"/>
</dbReference>
<feature type="compositionally biased region" description="Basic and acidic residues" evidence="6">
    <location>
        <begin position="1"/>
        <end position="12"/>
    </location>
</feature>
<feature type="region of interest" description="Disordered" evidence="6">
    <location>
        <begin position="1"/>
        <end position="35"/>
    </location>
</feature>
<dbReference type="Proteomes" id="UP000593560">
    <property type="component" value="Unassembled WGS sequence"/>
</dbReference>
<reference evidence="7 8" key="1">
    <citation type="journal article" date="2019" name="Genome Biol. Evol.">
        <title>Insights into the evolution of the New World diploid cottons (Gossypium, subgenus Houzingenia) based on genome sequencing.</title>
        <authorList>
            <person name="Grover C.E."/>
            <person name="Arick M.A. 2nd"/>
            <person name="Thrash A."/>
            <person name="Conover J.L."/>
            <person name="Sanders W.S."/>
            <person name="Peterson D.G."/>
            <person name="Frelichowski J.E."/>
            <person name="Scheffler J.A."/>
            <person name="Scheffler B.E."/>
            <person name="Wendel J.F."/>
        </authorList>
    </citation>
    <scope>NUCLEOTIDE SEQUENCE [LARGE SCALE GENOMIC DNA]</scope>
    <source>
        <strain evidence="7">0</strain>
        <tissue evidence="7">Leaf</tissue>
    </source>
</reference>
<comment type="subcellular location">
    <subcellularLocation>
        <location evidence="1">Nucleus</location>
    </subcellularLocation>
</comment>
<keyword evidence="5" id="KW-0539">Nucleus</keyword>
<sequence>MQEQIFMKEKKNGQLKRKRRIQEDNNKNKKPITSYPSKPLRLLIPFSQVESHEFLNESEVERLKNKEAIKACLVEPSMEETEINFKWWDMRKNSMYVITTSWNSIVKNNRLKVEDVVQLWSFRVNSTLYFALQKL</sequence>